<dbReference type="EMBL" id="CAJPWZ010000183">
    <property type="protein sequence ID" value="CAG2187737.1"/>
    <property type="molecule type" value="Genomic_DNA"/>
</dbReference>
<organism evidence="3 4">
    <name type="scientific">Mytilus edulis</name>
    <name type="common">Blue mussel</name>
    <dbReference type="NCBI Taxonomy" id="6550"/>
    <lineage>
        <taxon>Eukaryota</taxon>
        <taxon>Metazoa</taxon>
        <taxon>Spiralia</taxon>
        <taxon>Lophotrochozoa</taxon>
        <taxon>Mollusca</taxon>
        <taxon>Bivalvia</taxon>
        <taxon>Autobranchia</taxon>
        <taxon>Pteriomorphia</taxon>
        <taxon>Mytilida</taxon>
        <taxon>Mytiloidea</taxon>
        <taxon>Mytilidae</taxon>
        <taxon>Mytilinae</taxon>
        <taxon>Mytilus</taxon>
    </lineage>
</organism>
<proteinExistence type="predicted"/>
<reference evidence="3" key="1">
    <citation type="submission" date="2021-03" db="EMBL/GenBank/DDBJ databases">
        <authorList>
            <person name="Bekaert M."/>
        </authorList>
    </citation>
    <scope>NUCLEOTIDE SEQUENCE</scope>
</reference>
<sequence length="787" mass="90430">MNNIQNQLNLTRTANNKLNDNLACVKSELKSVSLKQVDLANDNSNTTETMRSANNKIKEIELVIENNKTAVSKCEARISKVSVVANETKTRLNSEASRITNISDIRSTGICSVKSKVLLLSDQVKDVNIALEDFQTKINSSMTSTSELRRRVVIVEKNVQASKRVVMTYAAAAVQTADKSVSVVPLILLLGPGHLTLQLHVRHYLHTIEFMYLKRQYLKRIIKLETCQLHPKQRTFKQMTQTVFRGVFSCIPFLAESLRMYNVNVCALSEHWLRTFQLHVLDSIDKNYISIAKGTDEFNPELLTCKGRSGVALLISKDIYPFTSLIEVNSDRIIGIEINIPNSEKYYVFSLYYYVFSLYLPAVTQPYEYFRNEVDLLFELSSVYKEFGSVILMGDFNSKIGGPRCKIKYDERSKLCKTLMSTHNLCSVNMELKCKGPVNTFQSYEDGPSTCIDHILINCTNLQHVKQAKVIDNHSFSTSDHHPIVCTLETESHLHHPQETSDPTVSWERARSTNSIEDYTFAVSTNLWTVNFPTTATPEVIESYYSCIVSAIKKAEKDTLPYKKFNRHSKPYWNPNLTVLRDSMRSIRNEWINNCHCHDTNCEFFQKYKSAKREFRTALRKAFDEYESNLAKTIESNLDIDQKTVWTIINNRKKKSSACSALVKDGVTYTDPKKINDIWLSHFQNVFSPSTYTDPKRETEITEKVSSIRKIVNRDQNNITFKLSDVSEICSKLKNNKACGHDGLFYEHIRWKQAKNRYKLIQRHLVSAKYHKDLREDGRLATYLTAY</sequence>
<dbReference type="Proteomes" id="UP000683360">
    <property type="component" value="Unassembled WGS sequence"/>
</dbReference>
<dbReference type="Gene3D" id="3.60.10.10">
    <property type="entry name" value="Endonuclease/exonuclease/phosphatase"/>
    <property type="match status" value="1"/>
</dbReference>
<dbReference type="InterPro" id="IPR005135">
    <property type="entry name" value="Endo/exonuclease/phosphatase"/>
</dbReference>
<protein>
    <recommendedName>
        <fullName evidence="2">Endonuclease/exonuclease/phosphatase domain-containing protein</fullName>
    </recommendedName>
</protein>
<accession>A0A8S3PVC6</accession>
<dbReference type="AlphaFoldDB" id="A0A8S3PVC6"/>
<dbReference type="Pfam" id="PF14529">
    <property type="entry name" value="Exo_endo_phos_2"/>
    <property type="match status" value="1"/>
</dbReference>
<evidence type="ECO:0000256" key="1">
    <source>
        <dbReference type="SAM" id="Coils"/>
    </source>
</evidence>
<dbReference type="SUPFAM" id="SSF56219">
    <property type="entry name" value="DNase I-like"/>
    <property type="match status" value="1"/>
</dbReference>
<gene>
    <name evidence="3" type="ORF">MEDL_3183</name>
</gene>
<dbReference type="GO" id="GO:0003824">
    <property type="term" value="F:catalytic activity"/>
    <property type="evidence" value="ECO:0007669"/>
    <property type="project" value="InterPro"/>
</dbReference>
<feature type="coiled-coil region" evidence="1">
    <location>
        <begin position="1"/>
        <end position="70"/>
    </location>
</feature>
<comment type="caution">
    <text evidence="3">The sequence shown here is derived from an EMBL/GenBank/DDBJ whole genome shotgun (WGS) entry which is preliminary data.</text>
</comment>
<keyword evidence="4" id="KW-1185">Reference proteome</keyword>
<keyword evidence="1" id="KW-0175">Coiled coil</keyword>
<evidence type="ECO:0000313" key="4">
    <source>
        <dbReference type="Proteomes" id="UP000683360"/>
    </source>
</evidence>
<name>A0A8S3PVC6_MYTED</name>
<evidence type="ECO:0000259" key="2">
    <source>
        <dbReference type="Pfam" id="PF14529"/>
    </source>
</evidence>
<evidence type="ECO:0000313" key="3">
    <source>
        <dbReference type="EMBL" id="CAG2187737.1"/>
    </source>
</evidence>
<dbReference type="InterPro" id="IPR036691">
    <property type="entry name" value="Endo/exonu/phosph_ase_sf"/>
</dbReference>
<dbReference type="OrthoDB" id="7476844at2759"/>
<feature type="domain" description="Endonuclease/exonuclease/phosphatase" evidence="2">
    <location>
        <begin position="354"/>
        <end position="485"/>
    </location>
</feature>